<reference evidence="1 2" key="1">
    <citation type="submission" date="2024-01" db="EMBL/GenBank/DDBJ databases">
        <title>Genome assemblies of Stephania.</title>
        <authorList>
            <person name="Yang L."/>
        </authorList>
    </citation>
    <scope>NUCLEOTIDE SEQUENCE [LARGE SCALE GENOMIC DNA]</scope>
    <source>
        <strain evidence="1">QJT</strain>
        <tissue evidence="1">Leaf</tissue>
    </source>
</reference>
<evidence type="ECO:0000313" key="1">
    <source>
        <dbReference type="EMBL" id="KAK9085760.1"/>
    </source>
</evidence>
<name>A0AAP0E5L6_9MAGN</name>
<dbReference type="EMBL" id="JBBNAE010000011">
    <property type="protein sequence ID" value="KAK9085760.1"/>
    <property type="molecule type" value="Genomic_DNA"/>
</dbReference>
<dbReference type="Proteomes" id="UP001417504">
    <property type="component" value="Unassembled WGS sequence"/>
</dbReference>
<dbReference type="AlphaFoldDB" id="A0AAP0E5L6"/>
<proteinExistence type="predicted"/>
<sequence>MTYRIKVPRDVGKCYLALCDTQGRSKSIEAQNQASSTAEKWMSRLVPSIVQQSSADEQISSIRNSSSLHF</sequence>
<comment type="caution">
    <text evidence="1">The sequence shown here is derived from an EMBL/GenBank/DDBJ whole genome shotgun (WGS) entry which is preliminary data.</text>
</comment>
<protein>
    <submittedName>
        <fullName evidence="1">Uncharacterized protein</fullName>
    </submittedName>
</protein>
<gene>
    <name evidence="1" type="ORF">Sjap_026171</name>
</gene>
<evidence type="ECO:0000313" key="2">
    <source>
        <dbReference type="Proteomes" id="UP001417504"/>
    </source>
</evidence>
<organism evidence="1 2">
    <name type="scientific">Stephania japonica</name>
    <dbReference type="NCBI Taxonomy" id="461633"/>
    <lineage>
        <taxon>Eukaryota</taxon>
        <taxon>Viridiplantae</taxon>
        <taxon>Streptophyta</taxon>
        <taxon>Embryophyta</taxon>
        <taxon>Tracheophyta</taxon>
        <taxon>Spermatophyta</taxon>
        <taxon>Magnoliopsida</taxon>
        <taxon>Ranunculales</taxon>
        <taxon>Menispermaceae</taxon>
        <taxon>Menispermoideae</taxon>
        <taxon>Cissampelideae</taxon>
        <taxon>Stephania</taxon>
    </lineage>
</organism>
<accession>A0AAP0E5L6</accession>
<keyword evidence="2" id="KW-1185">Reference proteome</keyword>